<reference evidence="1 2" key="1">
    <citation type="submission" date="2019-03" db="EMBL/GenBank/DDBJ databases">
        <title>Sapientia aquatica gen. nov., sp. nov., isolated from a crater lake.</title>
        <authorList>
            <person name="Felfoldi T."/>
            <person name="Szabo A."/>
            <person name="Toth E."/>
            <person name="Schumann P."/>
            <person name="Keki Z."/>
            <person name="Marialigeti K."/>
            <person name="Mathe I."/>
        </authorList>
    </citation>
    <scope>NUCLEOTIDE SEQUENCE [LARGE SCALE GENOMIC DNA]</scope>
    <source>
        <strain evidence="1 2">SA-152</strain>
    </source>
</reference>
<dbReference type="OrthoDB" id="9787207at2"/>
<dbReference type="InterPro" id="IPR009351">
    <property type="entry name" value="AlkZ-like"/>
</dbReference>
<dbReference type="PANTHER" id="PTHR30528">
    <property type="entry name" value="CYTOPLASMIC PROTEIN"/>
    <property type="match status" value="1"/>
</dbReference>
<organism evidence="1 2">
    <name type="scientific">Sapientia aquatica</name>
    <dbReference type="NCBI Taxonomy" id="1549640"/>
    <lineage>
        <taxon>Bacteria</taxon>
        <taxon>Pseudomonadati</taxon>
        <taxon>Pseudomonadota</taxon>
        <taxon>Betaproteobacteria</taxon>
        <taxon>Burkholderiales</taxon>
        <taxon>Oxalobacteraceae</taxon>
        <taxon>Sapientia</taxon>
    </lineage>
</organism>
<evidence type="ECO:0000313" key="2">
    <source>
        <dbReference type="Proteomes" id="UP000294829"/>
    </source>
</evidence>
<protein>
    <submittedName>
        <fullName evidence="1">Winged helix-turn-helix domain-containing protein</fullName>
    </submittedName>
</protein>
<comment type="caution">
    <text evidence="1">The sequence shown here is derived from an EMBL/GenBank/DDBJ whole genome shotgun (WGS) entry which is preliminary data.</text>
</comment>
<dbReference type="Proteomes" id="UP000294829">
    <property type="component" value="Unassembled WGS sequence"/>
</dbReference>
<gene>
    <name evidence="1" type="ORF">E2I14_03775</name>
</gene>
<dbReference type="Pfam" id="PF06224">
    <property type="entry name" value="AlkZ-like"/>
    <property type="match status" value="1"/>
</dbReference>
<evidence type="ECO:0000313" key="1">
    <source>
        <dbReference type="EMBL" id="TDK68668.1"/>
    </source>
</evidence>
<dbReference type="RefSeq" id="WP_133325533.1">
    <property type="nucleotide sequence ID" value="NZ_SMYL01000001.1"/>
</dbReference>
<sequence>MTLAPPSTPARITVASARNLHLAAQGLLKSPPKKPGKEHVLQCIRQMSALQIDTISVVARSPYLVLWSRLGDYELSWLDELLEEGKLFEYWAHEACFLPIEDYYLYRHRMISPQGLGWKFNRRWLAEHKKEVAQVKKHIEKHGPCRSIDFGKRDPNTPTGWWGWKPEKRSLEVLFSMGELMIAKRQGFQRVYDLRERVHPTWDDKKHLPSPLECERQLVLNAVKALGCAKASWIADYFRMAKFDPRNQPEQLVKQGLLLKAEVIGWDAPVYIHPEHASLLSAAVNGELKPTLTRLLSPFDPVVWDRKRALELFDFDYRLECYTPAEKRRHGYFCLPILRNGRLIGRMDAKAHRQQGRFEIKALHWEENIKVSAAVIADVRKSMLAFAEWHGTPELDFSATEDAAMFGV</sequence>
<proteinExistence type="predicted"/>
<dbReference type="EMBL" id="SMYL01000001">
    <property type="protein sequence ID" value="TDK68668.1"/>
    <property type="molecule type" value="Genomic_DNA"/>
</dbReference>
<dbReference type="PANTHER" id="PTHR30528:SF0">
    <property type="entry name" value="CYTOPLASMIC PROTEIN"/>
    <property type="match status" value="1"/>
</dbReference>
<accession>A0A4R5W6E2</accession>
<name>A0A4R5W6E2_9BURK</name>
<dbReference type="AlphaFoldDB" id="A0A4R5W6E2"/>
<keyword evidence="2" id="KW-1185">Reference proteome</keyword>